<dbReference type="PANTHER" id="PTHR30006:SF2">
    <property type="entry name" value="ABC TRANSPORTER SUBSTRATE-BINDING PROTEIN"/>
    <property type="match status" value="1"/>
</dbReference>
<dbReference type="NCBIfam" id="TIGR01254">
    <property type="entry name" value="sfuA"/>
    <property type="match status" value="1"/>
</dbReference>
<dbReference type="SUPFAM" id="SSF53850">
    <property type="entry name" value="Periplasmic binding protein-like II"/>
    <property type="match status" value="1"/>
</dbReference>
<organism evidence="2">
    <name type="scientific">uncultured Desulfobacteraceae bacterium</name>
    <dbReference type="NCBI Taxonomy" id="218296"/>
    <lineage>
        <taxon>Bacteria</taxon>
        <taxon>Pseudomonadati</taxon>
        <taxon>Thermodesulfobacteriota</taxon>
        <taxon>Desulfobacteria</taxon>
        <taxon>Desulfobacterales</taxon>
        <taxon>Desulfobacteraceae</taxon>
        <taxon>environmental samples</taxon>
    </lineage>
</organism>
<protein>
    <submittedName>
        <fullName evidence="2">Thiamine ABC transporter substrate-binding protein</fullName>
    </submittedName>
</protein>
<dbReference type="Pfam" id="PF13343">
    <property type="entry name" value="SBP_bac_6"/>
    <property type="match status" value="1"/>
</dbReference>
<dbReference type="GO" id="GO:0030975">
    <property type="term" value="F:thiamine binding"/>
    <property type="evidence" value="ECO:0007669"/>
    <property type="project" value="InterPro"/>
</dbReference>
<dbReference type="GO" id="GO:0015888">
    <property type="term" value="P:thiamine transport"/>
    <property type="evidence" value="ECO:0007669"/>
    <property type="project" value="InterPro"/>
</dbReference>
<dbReference type="GO" id="GO:0030976">
    <property type="term" value="F:thiamine pyrophosphate binding"/>
    <property type="evidence" value="ECO:0007669"/>
    <property type="project" value="TreeGrafter"/>
</dbReference>
<evidence type="ECO:0000256" key="1">
    <source>
        <dbReference type="ARBA" id="ARBA00022729"/>
    </source>
</evidence>
<dbReference type="GO" id="GO:0030288">
    <property type="term" value="C:outer membrane-bounded periplasmic space"/>
    <property type="evidence" value="ECO:0007669"/>
    <property type="project" value="TreeGrafter"/>
</dbReference>
<reference evidence="2" key="1">
    <citation type="submission" date="2019-01" db="EMBL/GenBank/DDBJ databases">
        <authorList>
            <consortium name="Genoscope - CEA"/>
            <person name="William W."/>
        </authorList>
    </citation>
    <scope>NUCLEOTIDE SEQUENCE</scope>
    <source>
        <strain evidence="2">CR-1</strain>
    </source>
</reference>
<dbReference type="EMBL" id="CAACVI010000001">
    <property type="protein sequence ID" value="VEN72935.1"/>
    <property type="molecule type" value="Genomic_DNA"/>
</dbReference>
<keyword evidence="1" id="KW-0732">Signal</keyword>
<dbReference type="Gene3D" id="3.40.190.10">
    <property type="entry name" value="Periplasmic binding protein-like II"/>
    <property type="match status" value="2"/>
</dbReference>
<evidence type="ECO:0000313" key="2">
    <source>
        <dbReference type="EMBL" id="VEN72935.1"/>
    </source>
</evidence>
<dbReference type="PANTHER" id="PTHR30006">
    <property type="entry name" value="THIAMINE-BINDING PERIPLASMIC PROTEIN-RELATED"/>
    <property type="match status" value="1"/>
</dbReference>
<dbReference type="AlphaFoldDB" id="A0A484HIC1"/>
<accession>A0A484HIC1</accession>
<proteinExistence type="predicted"/>
<gene>
    <name evidence="2" type="ORF">EPICR_10437</name>
</gene>
<dbReference type="CDD" id="cd13545">
    <property type="entry name" value="PBP2_TbpA"/>
    <property type="match status" value="1"/>
</dbReference>
<name>A0A484HIC1_9BACT</name>
<sequence length="357" mass="39221">MTFKGLFLRALILTGLGAVVFPAGVWGSGHKTGGDAGVLVVMTHDSFNISRKVMDAFEARNHVKVKFLKAGDAGAALNQAILSKNNPMADVFFGVDNTFLSRALDAGLFEPHHSPALEKIPETFRLDKQNRLLPIDFGDVCLNYDIRWLAGRNIPPPAQMADLIKPEYKGLVVVQNPATSSPGLAFLLATISRFGESGYLDFWKKLKKNKVLATNGWNDAYWGHFTAASKGSRPIVVSYATSPAAEVHFSPGKKGPPPTAALTGPGDCFRQIEFAGILKGARNPKKAGALIDFMLAKTFQENIPLSMFVFPTHPGAALPEVFEKYARMAEQPGFIPYERIAEKRMEWIEAWTREMLR</sequence>
<dbReference type="InterPro" id="IPR005948">
    <property type="entry name" value="ThiB-like"/>
</dbReference>